<feature type="transmembrane region" description="Helical" evidence="5">
    <location>
        <begin position="412"/>
        <end position="431"/>
    </location>
</feature>
<dbReference type="PROSITE" id="PS50850">
    <property type="entry name" value="MFS"/>
    <property type="match status" value="1"/>
</dbReference>
<keyword evidence="8" id="KW-1185">Reference proteome</keyword>
<gene>
    <name evidence="7" type="primary">glpT</name>
    <name evidence="7" type="ORF">MPOCJGCO_1654</name>
</gene>
<name>A0ABQ4TZW6_9HYPH</name>
<feature type="transmembrane region" description="Helical" evidence="5">
    <location>
        <begin position="319"/>
        <end position="338"/>
    </location>
</feature>
<feature type="domain" description="Major facilitator superfamily (MFS) profile" evidence="6">
    <location>
        <begin position="27"/>
        <end position="433"/>
    </location>
</feature>
<dbReference type="PIRSF" id="PIRSF002808">
    <property type="entry name" value="Hexose_phosphate_transp"/>
    <property type="match status" value="1"/>
</dbReference>
<protein>
    <submittedName>
        <fullName evidence="7">Glycerol-3-phosphate transporter</fullName>
    </submittedName>
</protein>
<dbReference type="RefSeq" id="WP_238182133.1">
    <property type="nucleotide sequence ID" value="NZ_BPRB01000084.1"/>
</dbReference>
<keyword evidence="4 5" id="KW-0472">Membrane</keyword>
<accession>A0ABQ4TZW6</accession>
<feature type="transmembrane region" description="Helical" evidence="5">
    <location>
        <begin position="25"/>
        <end position="42"/>
    </location>
</feature>
<keyword evidence="3 5" id="KW-1133">Transmembrane helix</keyword>
<comment type="caution">
    <text evidence="7">The sequence shown here is derived from an EMBL/GenBank/DDBJ whole genome shotgun (WGS) entry which is preliminary data.</text>
</comment>
<dbReference type="PANTHER" id="PTHR43826">
    <property type="entry name" value="GLUCOSE-6-PHOSPHATE EXCHANGER SLC37A4"/>
    <property type="match status" value="1"/>
</dbReference>
<dbReference type="PANTHER" id="PTHR43826:SF7">
    <property type="entry name" value="PROTEIN UHPC, PUTATIVE-RELATED"/>
    <property type="match status" value="1"/>
</dbReference>
<dbReference type="EMBL" id="BPRB01000084">
    <property type="protein sequence ID" value="GJE59558.1"/>
    <property type="molecule type" value="Genomic_DNA"/>
</dbReference>
<dbReference type="InterPro" id="IPR020846">
    <property type="entry name" value="MFS_dom"/>
</dbReference>
<evidence type="ECO:0000313" key="7">
    <source>
        <dbReference type="EMBL" id="GJE59558.1"/>
    </source>
</evidence>
<sequence>MSTIQVGAPGYAASPAQTTFRRAQWRMLLAAMFCYFFFYTGRQTFGFAIPGIQAEFGVSKEALGWVSAGMLWAYAVGQAINGNLGDKFGGRRVMSAGAILSCAMNWAASFATGVFSLGALWSINGYFQAMGWAPGSRLLSNWWGRSERGKVFGCYVFAAGMASVLSYVTSLIIVQQLHLDWRWIFRIPVLLLLVGGITFYLVARERPEDMGFTSPHDDAVDEGVAHVADDETSWERYKGVLKNWRLLVGGLAIGFQNAARYGLLVWVPVHFLGANWAKAGAQASMIDPKWISIALPIGMAFGAATNGWVSDRIFGSKRYLAIVLYMGFAAVTSLYMYTIPTSEVYLGLVVLFLCGFFVYGPQSSFWALCPDLVGHKRAGTAIGVMNFFAYLFAGLGEPLIGKFMDTHHDTSLVFLIVAASSAASAVVALFIRR</sequence>
<feature type="transmembrane region" description="Helical" evidence="5">
    <location>
        <begin position="183"/>
        <end position="203"/>
    </location>
</feature>
<evidence type="ECO:0000256" key="4">
    <source>
        <dbReference type="ARBA" id="ARBA00023136"/>
    </source>
</evidence>
<feature type="transmembrane region" description="Helical" evidence="5">
    <location>
        <begin position="289"/>
        <end position="307"/>
    </location>
</feature>
<keyword evidence="2 5" id="KW-0812">Transmembrane</keyword>
<organism evidence="7 8">
    <name type="scientific">Methylobacterium trifolii</name>
    <dbReference type="NCBI Taxonomy" id="1003092"/>
    <lineage>
        <taxon>Bacteria</taxon>
        <taxon>Pseudomonadati</taxon>
        <taxon>Pseudomonadota</taxon>
        <taxon>Alphaproteobacteria</taxon>
        <taxon>Hyphomicrobiales</taxon>
        <taxon>Methylobacteriaceae</taxon>
        <taxon>Methylobacterium</taxon>
    </lineage>
</organism>
<dbReference type="SUPFAM" id="SSF103473">
    <property type="entry name" value="MFS general substrate transporter"/>
    <property type="match status" value="1"/>
</dbReference>
<evidence type="ECO:0000256" key="2">
    <source>
        <dbReference type="ARBA" id="ARBA00022692"/>
    </source>
</evidence>
<evidence type="ECO:0000259" key="6">
    <source>
        <dbReference type="PROSITE" id="PS50850"/>
    </source>
</evidence>
<evidence type="ECO:0000256" key="5">
    <source>
        <dbReference type="SAM" id="Phobius"/>
    </source>
</evidence>
<feature type="transmembrane region" description="Helical" evidence="5">
    <location>
        <begin position="381"/>
        <end position="400"/>
    </location>
</feature>
<dbReference type="InterPro" id="IPR011701">
    <property type="entry name" value="MFS"/>
</dbReference>
<dbReference type="InterPro" id="IPR036259">
    <property type="entry name" value="MFS_trans_sf"/>
</dbReference>
<evidence type="ECO:0000313" key="8">
    <source>
        <dbReference type="Proteomes" id="UP001055057"/>
    </source>
</evidence>
<reference evidence="7" key="1">
    <citation type="journal article" date="2021" name="Front. Microbiol.">
        <title>Comprehensive Comparative Genomics and Phenotyping of Methylobacterium Species.</title>
        <authorList>
            <person name="Alessa O."/>
            <person name="Ogura Y."/>
            <person name="Fujitani Y."/>
            <person name="Takami H."/>
            <person name="Hayashi T."/>
            <person name="Sahin N."/>
            <person name="Tani A."/>
        </authorList>
    </citation>
    <scope>NUCLEOTIDE SEQUENCE</scope>
    <source>
        <strain evidence="7">DSM 23632</strain>
    </source>
</reference>
<dbReference type="Gene3D" id="1.20.1250.20">
    <property type="entry name" value="MFS general substrate transporter like domains"/>
    <property type="match status" value="2"/>
</dbReference>
<feature type="transmembrane region" description="Helical" evidence="5">
    <location>
        <begin position="344"/>
        <end position="369"/>
    </location>
</feature>
<dbReference type="Proteomes" id="UP001055057">
    <property type="component" value="Unassembled WGS sequence"/>
</dbReference>
<proteinExistence type="predicted"/>
<evidence type="ECO:0000256" key="3">
    <source>
        <dbReference type="ARBA" id="ARBA00022989"/>
    </source>
</evidence>
<dbReference type="InterPro" id="IPR000849">
    <property type="entry name" value="Sugar_P_transporter"/>
</dbReference>
<feature type="transmembrane region" description="Helical" evidence="5">
    <location>
        <begin position="62"/>
        <end position="81"/>
    </location>
</feature>
<evidence type="ECO:0000256" key="1">
    <source>
        <dbReference type="ARBA" id="ARBA00004127"/>
    </source>
</evidence>
<feature type="transmembrane region" description="Helical" evidence="5">
    <location>
        <begin position="246"/>
        <end position="269"/>
    </location>
</feature>
<dbReference type="InterPro" id="IPR051337">
    <property type="entry name" value="OPA_Antiporter"/>
</dbReference>
<feature type="transmembrane region" description="Helical" evidence="5">
    <location>
        <begin position="152"/>
        <end position="177"/>
    </location>
</feature>
<comment type="subcellular location">
    <subcellularLocation>
        <location evidence="1">Endomembrane system</location>
        <topology evidence="1">Multi-pass membrane protein</topology>
    </subcellularLocation>
</comment>
<dbReference type="Pfam" id="PF07690">
    <property type="entry name" value="MFS_1"/>
    <property type="match status" value="1"/>
</dbReference>
<reference evidence="7" key="2">
    <citation type="submission" date="2021-08" db="EMBL/GenBank/DDBJ databases">
        <authorList>
            <person name="Tani A."/>
            <person name="Ola A."/>
            <person name="Ogura Y."/>
            <person name="Katsura K."/>
            <person name="Hayashi T."/>
        </authorList>
    </citation>
    <scope>NUCLEOTIDE SEQUENCE</scope>
    <source>
        <strain evidence="7">DSM 23632</strain>
    </source>
</reference>